<comment type="caution">
    <text evidence="1">The sequence shown here is derived from an EMBL/GenBank/DDBJ whole genome shotgun (WGS) entry which is preliminary data.</text>
</comment>
<evidence type="ECO:0000313" key="1">
    <source>
        <dbReference type="EMBL" id="KAJ3979941.1"/>
    </source>
</evidence>
<gene>
    <name evidence="1" type="ORF">F5890DRAFT_1630603</name>
</gene>
<organism evidence="1 2">
    <name type="scientific">Lentinula detonsa</name>
    <dbReference type="NCBI Taxonomy" id="2804962"/>
    <lineage>
        <taxon>Eukaryota</taxon>
        <taxon>Fungi</taxon>
        <taxon>Dikarya</taxon>
        <taxon>Basidiomycota</taxon>
        <taxon>Agaricomycotina</taxon>
        <taxon>Agaricomycetes</taxon>
        <taxon>Agaricomycetidae</taxon>
        <taxon>Agaricales</taxon>
        <taxon>Marasmiineae</taxon>
        <taxon>Omphalotaceae</taxon>
        <taxon>Lentinula</taxon>
    </lineage>
</organism>
<sequence length="271" mass="31468">MHSDTTLEWLETITKEVGMMMRAFRDKTASQFDTLELPRERDARARRQAGAMLQQPDYQAQAPLTTSSTNQASRKTRKLNLFTYKFHAMGDYVSFIRLFGTTDNYSTQIGELAHRMVKALYGLTNKRDATKQIAKRYNREKHLRQAKVNLQKAKKLEQLGKGKGLSVQILSRHTHHVGMEMSTVEEDMKISPDLHHFISENNNHPISLHSFLLDENREDPAKKDFWPKLQDHLLGRLLGRDFDGDSYGSFTNNERNSIDLYKKRFYAVKTM</sequence>
<evidence type="ECO:0000313" key="2">
    <source>
        <dbReference type="Proteomes" id="UP001163850"/>
    </source>
</evidence>
<dbReference type="Proteomes" id="UP001163850">
    <property type="component" value="Unassembled WGS sequence"/>
</dbReference>
<protein>
    <submittedName>
        <fullName evidence="1">Uncharacterized protein</fullName>
    </submittedName>
</protein>
<dbReference type="EMBL" id="MU802247">
    <property type="protein sequence ID" value="KAJ3979941.1"/>
    <property type="molecule type" value="Genomic_DNA"/>
</dbReference>
<dbReference type="AlphaFoldDB" id="A0AA38PQU6"/>
<accession>A0AA38PQU6</accession>
<proteinExistence type="predicted"/>
<reference evidence="1" key="1">
    <citation type="submission" date="2022-08" db="EMBL/GenBank/DDBJ databases">
        <authorList>
            <consortium name="DOE Joint Genome Institute"/>
            <person name="Min B."/>
            <person name="Riley R."/>
            <person name="Sierra-Patev S."/>
            <person name="Naranjo-Ortiz M."/>
            <person name="Looney B."/>
            <person name="Konkel Z."/>
            <person name="Slot J.C."/>
            <person name="Sakamoto Y."/>
            <person name="Steenwyk J.L."/>
            <person name="Rokas A."/>
            <person name="Carro J."/>
            <person name="Camarero S."/>
            <person name="Ferreira P."/>
            <person name="Molpeceres G."/>
            <person name="Ruiz-Duenas F.J."/>
            <person name="Serrano A."/>
            <person name="Henrissat B."/>
            <person name="Drula E."/>
            <person name="Hughes K.W."/>
            <person name="Mata J.L."/>
            <person name="Ishikawa N.K."/>
            <person name="Vargas-Isla R."/>
            <person name="Ushijima S."/>
            <person name="Smith C.A."/>
            <person name="Ahrendt S."/>
            <person name="Andreopoulos W."/>
            <person name="He G."/>
            <person name="Labutti K."/>
            <person name="Lipzen A."/>
            <person name="Ng V."/>
            <person name="Sandor L."/>
            <person name="Barry K."/>
            <person name="Martinez A.T."/>
            <person name="Xiao Y."/>
            <person name="Gibbons J.G."/>
            <person name="Terashima K."/>
            <person name="Hibbett D.S."/>
            <person name="Grigoriev I.V."/>
        </authorList>
    </citation>
    <scope>NUCLEOTIDE SEQUENCE</scope>
    <source>
        <strain evidence="1">TFB7829</strain>
    </source>
</reference>
<name>A0AA38PQU6_9AGAR</name>